<dbReference type="Proteomes" id="UP000013042">
    <property type="component" value="Unassembled WGS sequence"/>
</dbReference>
<dbReference type="RefSeq" id="WP_004308834.1">
    <property type="nucleotide sequence ID" value="NZ_AMXD01000060.1"/>
</dbReference>
<reference evidence="5 6" key="1">
    <citation type="submission" date="2012-09" db="EMBL/GenBank/DDBJ databases">
        <title>Draft Genome Sequences of 6 Strains from Genus Thauera.</title>
        <authorList>
            <person name="Liu B."/>
            <person name="Shapleigh J.P."/>
            <person name="Frostegard A.H."/>
        </authorList>
    </citation>
    <scope>NUCLEOTIDE SEQUENCE [LARGE SCALE GENOMIC DNA]</scope>
    <source>
        <strain evidence="5 6">S2</strain>
    </source>
</reference>
<dbReference type="PANTHER" id="PTHR12526">
    <property type="entry name" value="GLYCOSYLTRANSFERASE"/>
    <property type="match status" value="1"/>
</dbReference>
<gene>
    <name evidence="5" type="ORF">C665_10896</name>
</gene>
<comment type="caution">
    <text evidence="5">The sequence shown here is derived from an EMBL/GenBank/DDBJ whole genome shotgun (WGS) entry which is preliminary data.</text>
</comment>
<dbReference type="InterPro" id="IPR001296">
    <property type="entry name" value="Glyco_trans_1"/>
</dbReference>
<name>N6YSP3_THASP</name>
<protein>
    <submittedName>
        <fullName evidence="5">Group 1 glycosyl transferase</fullName>
    </submittedName>
</protein>
<dbReference type="EMBL" id="AMXD01000060">
    <property type="protein sequence ID" value="ENO85218.1"/>
    <property type="molecule type" value="Genomic_DNA"/>
</dbReference>
<dbReference type="Pfam" id="PF00534">
    <property type="entry name" value="Glycos_transf_1"/>
    <property type="match status" value="1"/>
</dbReference>
<feature type="domain" description="Glycosyl transferase family 1" evidence="3">
    <location>
        <begin position="191"/>
        <end position="351"/>
    </location>
</feature>
<evidence type="ECO:0000256" key="2">
    <source>
        <dbReference type="ARBA" id="ARBA00022679"/>
    </source>
</evidence>
<dbReference type="CDD" id="cd03794">
    <property type="entry name" value="GT4_WbuB-like"/>
    <property type="match status" value="1"/>
</dbReference>
<dbReference type="SUPFAM" id="SSF53756">
    <property type="entry name" value="UDP-Glycosyltransferase/glycogen phosphorylase"/>
    <property type="match status" value="1"/>
</dbReference>
<evidence type="ECO:0000259" key="4">
    <source>
        <dbReference type="Pfam" id="PF13439"/>
    </source>
</evidence>
<organism evidence="5 6">
    <name type="scientific">Thauera aminoaromatica S2</name>
    <dbReference type="NCBI Taxonomy" id="1234381"/>
    <lineage>
        <taxon>Bacteria</taxon>
        <taxon>Pseudomonadati</taxon>
        <taxon>Pseudomonadota</taxon>
        <taxon>Betaproteobacteria</taxon>
        <taxon>Rhodocyclales</taxon>
        <taxon>Zoogloeaceae</taxon>
        <taxon>Thauera</taxon>
    </lineage>
</organism>
<dbReference type="GO" id="GO:0016757">
    <property type="term" value="F:glycosyltransferase activity"/>
    <property type="evidence" value="ECO:0007669"/>
    <property type="project" value="UniProtKB-KW"/>
</dbReference>
<dbReference type="Gene3D" id="3.40.50.2000">
    <property type="entry name" value="Glycogen Phosphorylase B"/>
    <property type="match status" value="2"/>
</dbReference>
<accession>N6YSP3</accession>
<keyword evidence="1" id="KW-0328">Glycosyltransferase</keyword>
<dbReference type="Pfam" id="PF13439">
    <property type="entry name" value="Glyco_transf_4"/>
    <property type="match status" value="1"/>
</dbReference>
<keyword evidence="2 5" id="KW-0808">Transferase</keyword>
<evidence type="ECO:0000313" key="5">
    <source>
        <dbReference type="EMBL" id="ENO85218.1"/>
    </source>
</evidence>
<dbReference type="AlphaFoldDB" id="N6YSP3"/>
<proteinExistence type="predicted"/>
<evidence type="ECO:0000256" key="1">
    <source>
        <dbReference type="ARBA" id="ARBA00022676"/>
    </source>
</evidence>
<evidence type="ECO:0000313" key="6">
    <source>
        <dbReference type="Proteomes" id="UP000013042"/>
    </source>
</evidence>
<dbReference type="PANTHER" id="PTHR12526:SF629">
    <property type="entry name" value="TEICHURONIC ACID BIOSYNTHESIS GLYCOSYLTRANSFERASE TUAH-RELATED"/>
    <property type="match status" value="1"/>
</dbReference>
<dbReference type="InterPro" id="IPR028098">
    <property type="entry name" value="Glyco_trans_4-like_N"/>
</dbReference>
<evidence type="ECO:0000259" key="3">
    <source>
        <dbReference type="Pfam" id="PF00534"/>
    </source>
</evidence>
<feature type="domain" description="Glycosyltransferase subfamily 4-like N-terminal" evidence="4">
    <location>
        <begin position="28"/>
        <end position="164"/>
    </location>
</feature>
<sequence length="380" mass="43073">MADFCLRKRVAHLTSVHPRYDTRIFVKQCRSLARGGYEVYLVVADALPDETKDGVNIVSVGEPVGRMDRMRRATKRVFQKAIEIDADVYQIHDPELLIVALQLKRAGKVVVFDSHEDVPKQVLAKKYIPMWIRPGVSGVFGAVERWACGRLDGVVCATEFIRNKFSVVNKNVIDINNYPSLDEFSSALARPDDEPRQICYVGAISRVRGIREMVRAMELLPSDIKLALGGKFHEAALREEVESYPGWRSVLELGWLSREQIPPVFSNSFAGLVTLHPIINYVDALPVKMFEYMVAGLPVIASNFPILERIVVDADCGICVDPYDSKAIADAIRYLIENPVRRREMGENGRNAVLQKYNWGFEEAKYYKFYDRLIAATQEK</sequence>